<organism evidence="2 3">
    <name type="scientific">Nonomuraea solani</name>
    <dbReference type="NCBI Taxonomy" id="1144553"/>
    <lineage>
        <taxon>Bacteria</taxon>
        <taxon>Bacillati</taxon>
        <taxon>Actinomycetota</taxon>
        <taxon>Actinomycetes</taxon>
        <taxon>Streptosporangiales</taxon>
        <taxon>Streptosporangiaceae</taxon>
        <taxon>Nonomuraea</taxon>
    </lineage>
</organism>
<dbReference type="RefSeq" id="WP_103962504.1">
    <property type="nucleotide sequence ID" value="NZ_FNVT01000020.1"/>
</dbReference>
<keyword evidence="3" id="KW-1185">Reference proteome</keyword>
<accession>A0A1H6EUE4</accession>
<feature type="region of interest" description="Disordered" evidence="1">
    <location>
        <begin position="17"/>
        <end position="38"/>
    </location>
</feature>
<protein>
    <submittedName>
        <fullName evidence="2">Uncharacterized protein</fullName>
    </submittedName>
</protein>
<dbReference type="Proteomes" id="UP000236732">
    <property type="component" value="Unassembled WGS sequence"/>
</dbReference>
<evidence type="ECO:0000256" key="1">
    <source>
        <dbReference type="SAM" id="MobiDB-lite"/>
    </source>
</evidence>
<proteinExistence type="predicted"/>
<dbReference type="OrthoDB" id="3994189at2"/>
<sequence length="133" mass="14546">MSYKNVFTGGAGEAASAEQVARQLHESQGIDPELYDDVFDEPRDPKIVNELTPEALNIAGNFLTPLFQNFQTVADQLKVSESPLITTADRVEVIAASAQLAQDVAQRADVPDELRQRGQELTSRFIELAEGNS</sequence>
<dbReference type="EMBL" id="FNVT01000020">
    <property type="protein sequence ID" value="SEH01412.1"/>
    <property type="molecule type" value="Genomic_DNA"/>
</dbReference>
<evidence type="ECO:0000313" key="2">
    <source>
        <dbReference type="EMBL" id="SEH01412.1"/>
    </source>
</evidence>
<evidence type="ECO:0000313" key="3">
    <source>
        <dbReference type="Proteomes" id="UP000236732"/>
    </source>
</evidence>
<reference evidence="2 3" key="1">
    <citation type="submission" date="2016-10" db="EMBL/GenBank/DDBJ databases">
        <authorList>
            <person name="de Groot N.N."/>
        </authorList>
    </citation>
    <scope>NUCLEOTIDE SEQUENCE [LARGE SCALE GENOMIC DNA]</scope>
    <source>
        <strain evidence="2 3">CGMCC 4.7037</strain>
    </source>
</reference>
<name>A0A1H6EUE4_9ACTN</name>
<dbReference type="AlphaFoldDB" id="A0A1H6EUE4"/>
<gene>
    <name evidence="2" type="ORF">SAMN05444920_120116</name>
</gene>